<comment type="similarity">
    <text evidence="1">Belongs to the ornithine cyclodeaminase/mu-crystallin family.</text>
</comment>
<geneLocation type="plasmid" evidence="3 4">
    <name>pWSM1592_3</name>
</geneLocation>
<dbReference type="InterPro" id="IPR003462">
    <property type="entry name" value="ODC_Mu_crystall"/>
</dbReference>
<dbReference type="PIRSF" id="PIRSF001439">
    <property type="entry name" value="CryM"/>
    <property type="match status" value="1"/>
</dbReference>
<dbReference type="Gene3D" id="3.40.50.720">
    <property type="entry name" value="NAD(P)-binding Rossmann-like Domain"/>
    <property type="match status" value="1"/>
</dbReference>
<keyword evidence="3" id="KW-0614">Plasmid</keyword>
<dbReference type="Proteomes" id="UP001060123">
    <property type="component" value="Plasmid pWSM1592_3"/>
</dbReference>
<gene>
    <name evidence="3" type="ORF">N2599_37485</name>
</gene>
<dbReference type="Gene3D" id="3.30.1780.10">
    <property type="entry name" value="ornithine cyclodeaminase, domain 1"/>
    <property type="match status" value="1"/>
</dbReference>
<dbReference type="SUPFAM" id="SSF51735">
    <property type="entry name" value="NAD(P)-binding Rossmann-fold domains"/>
    <property type="match status" value="1"/>
</dbReference>
<organism evidence="3 4">
    <name type="scientific">Rhizobium sullae</name>
    <name type="common">Rhizobium hedysari</name>
    <dbReference type="NCBI Taxonomy" id="50338"/>
    <lineage>
        <taxon>Bacteria</taxon>
        <taxon>Pseudomonadati</taxon>
        <taxon>Pseudomonadota</taxon>
        <taxon>Alphaproteobacteria</taxon>
        <taxon>Hyphomicrobiales</taxon>
        <taxon>Rhizobiaceae</taxon>
        <taxon>Rhizobium/Agrobacterium group</taxon>
        <taxon>Rhizobium</taxon>
    </lineage>
</organism>
<keyword evidence="2" id="KW-0520">NAD</keyword>
<accession>A0ABY5XY01</accession>
<dbReference type="Pfam" id="PF02423">
    <property type="entry name" value="OCD_Mu_crystall"/>
    <property type="match status" value="1"/>
</dbReference>
<name>A0ABY5XY01_RHISU</name>
<evidence type="ECO:0000256" key="1">
    <source>
        <dbReference type="ARBA" id="ARBA00008903"/>
    </source>
</evidence>
<protein>
    <submittedName>
        <fullName evidence="3">Ornithine cyclodeaminase family protein</fullName>
    </submittedName>
</protein>
<evidence type="ECO:0000313" key="3">
    <source>
        <dbReference type="EMBL" id="UWU19515.1"/>
    </source>
</evidence>
<dbReference type="RefSeq" id="WP_051336826.1">
    <property type="nucleotide sequence ID" value="NZ_CP104146.1"/>
</dbReference>
<sequence>MKQKTTSLLYLSRNDVASVPIAADELVSEVGRCLAEVAEGKAIQFPSYIMPVSETSRFVAKSGLIRNPSICGIKWFGYFPGNSDIKFPDFHPMIMLNEAEQGVPVAVLDGTWISEIRTAAISAFAAKHLALPTSSSLGFIACGAQALAHLNILKDVFCIKKIFAYSRKVATAGEFCRKAEAMELTTEICESPQAVLEQASIIITSVPHASETNLQLRGDAVASGTFISMVDRGYSWNAESLLSLDTVITDDMALSGPGGMEAINFDAQHLSGDLIAVARGELVRRADSDRVALIFSGPGIIDTAIASLIFQRASEMNIGVTLPL</sequence>
<dbReference type="InterPro" id="IPR036291">
    <property type="entry name" value="NAD(P)-bd_dom_sf"/>
</dbReference>
<evidence type="ECO:0000313" key="4">
    <source>
        <dbReference type="Proteomes" id="UP001060123"/>
    </source>
</evidence>
<keyword evidence="4" id="KW-1185">Reference proteome</keyword>
<dbReference type="InterPro" id="IPR023401">
    <property type="entry name" value="ODC_N"/>
</dbReference>
<dbReference type="PANTHER" id="PTHR13812">
    <property type="entry name" value="KETIMINE REDUCTASE MU-CRYSTALLIN"/>
    <property type="match status" value="1"/>
</dbReference>
<dbReference type="EMBL" id="CP104146">
    <property type="protein sequence ID" value="UWU19515.1"/>
    <property type="molecule type" value="Genomic_DNA"/>
</dbReference>
<evidence type="ECO:0000256" key="2">
    <source>
        <dbReference type="ARBA" id="ARBA00023027"/>
    </source>
</evidence>
<reference evidence="3" key="1">
    <citation type="submission" date="2022-09" db="EMBL/GenBank/DDBJ databases">
        <title>Australian commercial rhizobial inoculants.</title>
        <authorList>
            <person name="Kohlmeier M.G."/>
            <person name="O'Hara G.W."/>
            <person name="Colombi E."/>
            <person name="Ramsay J.P."/>
            <person name="Terpolilli J."/>
        </authorList>
    </citation>
    <scope>NUCLEOTIDE SEQUENCE</scope>
    <source>
        <strain evidence="3">WSM1592</strain>
        <plasmid evidence="3">pWSM1592_3</plasmid>
    </source>
</reference>
<dbReference type="PANTHER" id="PTHR13812:SF19">
    <property type="entry name" value="KETIMINE REDUCTASE MU-CRYSTALLIN"/>
    <property type="match status" value="1"/>
</dbReference>
<proteinExistence type="inferred from homology"/>